<dbReference type="GO" id="GO:0055085">
    <property type="term" value="P:transmembrane transport"/>
    <property type="evidence" value="ECO:0007669"/>
    <property type="project" value="InterPro"/>
</dbReference>
<organism evidence="13 14">
    <name type="scientific">Candidatus Sulfuritelmatomonas gaucii</name>
    <dbReference type="NCBI Taxonomy" id="2043161"/>
    <lineage>
        <taxon>Bacteria</taxon>
        <taxon>Pseudomonadati</taxon>
        <taxon>Acidobacteriota</taxon>
        <taxon>Terriglobia</taxon>
        <taxon>Terriglobales</taxon>
        <taxon>Acidobacteriaceae</taxon>
        <taxon>Candidatus Sulfuritelmatomonas</taxon>
    </lineage>
</organism>
<evidence type="ECO:0000256" key="3">
    <source>
        <dbReference type="ARBA" id="ARBA00022448"/>
    </source>
</evidence>
<proteinExistence type="inferred from homology"/>
<dbReference type="AlphaFoldDB" id="A0A2N9LAN1"/>
<comment type="subcellular location">
    <subcellularLocation>
        <location evidence="1">Cell inner membrane</location>
        <topology evidence="1">Single-pass membrane protein</topology>
        <orientation evidence="1">Periplasmic side</orientation>
    </subcellularLocation>
</comment>
<keyword evidence="6 11" id="KW-0812">Transmembrane</keyword>
<evidence type="ECO:0000256" key="1">
    <source>
        <dbReference type="ARBA" id="ARBA00004383"/>
    </source>
</evidence>
<dbReference type="GO" id="GO:0098797">
    <property type="term" value="C:plasma membrane protein complex"/>
    <property type="evidence" value="ECO:0007669"/>
    <property type="project" value="TreeGrafter"/>
</dbReference>
<dbReference type="SUPFAM" id="SSF74653">
    <property type="entry name" value="TolA/TonB C-terminal domain"/>
    <property type="match status" value="1"/>
</dbReference>
<accession>A0A2N9LAN1</accession>
<comment type="similarity">
    <text evidence="2">Belongs to the TonB family.</text>
</comment>
<keyword evidence="4" id="KW-1003">Cell membrane</keyword>
<keyword evidence="5" id="KW-0997">Cell inner membrane</keyword>
<keyword evidence="9 11" id="KW-0472">Membrane</keyword>
<feature type="domain" description="TonB C-terminal" evidence="12">
    <location>
        <begin position="147"/>
        <end position="235"/>
    </location>
</feature>
<name>A0A2N9LAN1_9BACT</name>
<evidence type="ECO:0000256" key="2">
    <source>
        <dbReference type="ARBA" id="ARBA00006555"/>
    </source>
</evidence>
<evidence type="ECO:0000256" key="6">
    <source>
        <dbReference type="ARBA" id="ARBA00022692"/>
    </source>
</evidence>
<dbReference type="GO" id="GO:0031992">
    <property type="term" value="F:energy transducer activity"/>
    <property type="evidence" value="ECO:0007669"/>
    <property type="project" value="TreeGrafter"/>
</dbReference>
<dbReference type="InterPro" id="IPR006260">
    <property type="entry name" value="TonB/TolA_C"/>
</dbReference>
<feature type="transmembrane region" description="Helical" evidence="11">
    <location>
        <begin position="20"/>
        <end position="42"/>
    </location>
</feature>
<evidence type="ECO:0000256" key="10">
    <source>
        <dbReference type="SAM" id="MobiDB-lite"/>
    </source>
</evidence>
<evidence type="ECO:0000256" key="4">
    <source>
        <dbReference type="ARBA" id="ARBA00022475"/>
    </source>
</evidence>
<keyword evidence="7" id="KW-0653">Protein transport</keyword>
<dbReference type="OrthoDB" id="123206at2"/>
<dbReference type="PROSITE" id="PS52015">
    <property type="entry name" value="TONB_CTD"/>
    <property type="match status" value="1"/>
</dbReference>
<dbReference type="EMBL" id="OKRB01000085">
    <property type="protein sequence ID" value="SPE20328.1"/>
    <property type="molecule type" value="Genomic_DNA"/>
</dbReference>
<dbReference type="PANTHER" id="PTHR33446">
    <property type="entry name" value="PROTEIN TONB-RELATED"/>
    <property type="match status" value="1"/>
</dbReference>
<reference evidence="14" key="1">
    <citation type="submission" date="2018-02" db="EMBL/GenBank/DDBJ databases">
        <authorList>
            <person name="Hausmann B."/>
        </authorList>
    </citation>
    <scope>NUCLEOTIDE SEQUENCE [LARGE SCALE GENOMIC DNA]</scope>
    <source>
        <strain evidence="14">Peat soil MAG SbA5</strain>
    </source>
</reference>
<protein>
    <submittedName>
        <fullName evidence="13">Outer membrane transport energization protein TonB</fullName>
    </submittedName>
</protein>
<evidence type="ECO:0000256" key="5">
    <source>
        <dbReference type="ARBA" id="ARBA00022519"/>
    </source>
</evidence>
<dbReference type="GO" id="GO:0015031">
    <property type="term" value="P:protein transport"/>
    <property type="evidence" value="ECO:0007669"/>
    <property type="project" value="UniProtKB-KW"/>
</dbReference>
<dbReference type="Gene3D" id="3.30.1150.10">
    <property type="match status" value="1"/>
</dbReference>
<dbReference type="PANTHER" id="PTHR33446:SF2">
    <property type="entry name" value="PROTEIN TONB"/>
    <property type="match status" value="1"/>
</dbReference>
<evidence type="ECO:0000259" key="12">
    <source>
        <dbReference type="PROSITE" id="PS52015"/>
    </source>
</evidence>
<keyword evidence="3" id="KW-0813">Transport</keyword>
<dbReference type="Pfam" id="PF03544">
    <property type="entry name" value="TonB_C"/>
    <property type="match status" value="1"/>
</dbReference>
<evidence type="ECO:0000256" key="7">
    <source>
        <dbReference type="ARBA" id="ARBA00022927"/>
    </source>
</evidence>
<dbReference type="Proteomes" id="UP000239735">
    <property type="component" value="Unassembled WGS sequence"/>
</dbReference>
<evidence type="ECO:0000256" key="11">
    <source>
        <dbReference type="SAM" id="Phobius"/>
    </source>
</evidence>
<evidence type="ECO:0000313" key="13">
    <source>
        <dbReference type="EMBL" id="SPE20328.1"/>
    </source>
</evidence>
<evidence type="ECO:0000256" key="9">
    <source>
        <dbReference type="ARBA" id="ARBA00023136"/>
    </source>
</evidence>
<evidence type="ECO:0000313" key="14">
    <source>
        <dbReference type="Proteomes" id="UP000239735"/>
    </source>
</evidence>
<keyword evidence="8 11" id="KW-1133">Transmembrane helix</keyword>
<dbReference type="InterPro" id="IPR037682">
    <property type="entry name" value="TonB_C"/>
</dbReference>
<sequence length="235" mass="25458">MFEDSTFESTGKIRTRSRGWMIATFVFNAAILLALILIPLIYPEALPSFSSIILLEAPTPPPEQPKPIARPEHAPAPQQQMQGGRLQAPPTIPQHVYIPGKPEPPTQDTVAALGDGGTGPAGNANPFPGHGANPVIREAEQKRHVSSGVMSGYLVYKVIPTYPAIPREIRLSGTVVLQATIGKTGAIENLRVFSGPQMLQQAALNAVAQWRYRPYLLNGQPVEVETTINVEFTLQ</sequence>
<dbReference type="InterPro" id="IPR051045">
    <property type="entry name" value="TonB-dependent_transducer"/>
</dbReference>
<gene>
    <name evidence="13" type="ORF">SBA5_290182</name>
</gene>
<evidence type="ECO:0000256" key="8">
    <source>
        <dbReference type="ARBA" id="ARBA00022989"/>
    </source>
</evidence>
<dbReference type="NCBIfam" id="TIGR01352">
    <property type="entry name" value="tonB_Cterm"/>
    <property type="match status" value="1"/>
</dbReference>
<feature type="region of interest" description="Disordered" evidence="10">
    <location>
        <begin position="60"/>
        <end position="91"/>
    </location>
</feature>